<dbReference type="AlphaFoldDB" id="A0A9P4XX51"/>
<evidence type="ECO:0000313" key="4">
    <source>
        <dbReference type="Proteomes" id="UP000803844"/>
    </source>
</evidence>
<dbReference type="RefSeq" id="XP_040773470.1">
    <property type="nucleotide sequence ID" value="XM_040915274.1"/>
</dbReference>
<reference evidence="3" key="1">
    <citation type="journal article" date="2020" name="Phytopathology">
        <title>Genome sequence of the chestnut blight fungus Cryphonectria parasitica EP155: A fundamental resource for an archetypical invasive plant pathogen.</title>
        <authorList>
            <person name="Crouch J.A."/>
            <person name="Dawe A."/>
            <person name="Aerts A."/>
            <person name="Barry K."/>
            <person name="Churchill A.C.L."/>
            <person name="Grimwood J."/>
            <person name="Hillman B."/>
            <person name="Milgroom M.G."/>
            <person name="Pangilinan J."/>
            <person name="Smith M."/>
            <person name="Salamov A."/>
            <person name="Schmutz J."/>
            <person name="Yadav J."/>
            <person name="Grigoriev I.V."/>
            <person name="Nuss D."/>
        </authorList>
    </citation>
    <scope>NUCLEOTIDE SEQUENCE</scope>
    <source>
        <strain evidence="3">EP155</strain>
    </source>
</reference>
<comment type="caution">
    <text evidence="3">The sequence shown here is derived from an EMBL/GenBank/DDBJ whole genome shotgun (WGS) entry which is preliminary data.</text>
</comment>
<gene>
    <name evidence="3" type="ORF">M406DRAFT_107917</name>
</gene>
<proteinExistence type="predicted"/>
<keyword evidence="4" id="KW-1185">Reference proteome</keyword>
<dbReference type="PANTHER" id="PTHR10039:SF5">
    <property type="entry name" value="NACHT DOMAIN-CONTAINING PROTEIN"/>
    <property type="match status" value="1"/>
</dbReference>
<dbReference type="GeneID" id="63832403"/>
<dbReference type="OrthoDB" id="443402at2759"/>
<dbReference type="Gene3D" id="3.40.50.300">
    <property type="entry name" value="P-loop containing nucleotide triphosphate hydrolases"/>
    <property type="match status" value="1"/>
</dbReference>
<evidence type="ECO:0000313" key="3">
    <source>
        <dbReference type="EMBL" id="KAF3762491.1"/>
    </source>
</evidence>
<evidence type="ECO:0000256" key="1">
    <source>
        <dbReference type="ARBA" id="ARBA00022737"/>
    </source>
</evidence>
<name>A0A9P4XX51_CRYP1</name>
<dbReference type="EMBL" id="MU032350">
    <property type="protein sequence ID" value="KAF3762491.1"/>
    <property type="molecule type" value="Genomic_DNA"/>
</dbReference>
<protein>
    <recommendedName>
        <fullName evidence="2">Nephrocystin 3-like N-terminal domain-containing protein</fullName>
    </recommendedName>
</protein>
<feature type="domain" description="Nephrocystin 3-like N-terminal" evidence="2">
    <location>
        <begin position="284"/>
        <end position="469"/>
    </location>
</feature>
<dbReference type="InterPro" id="IPR056884">
    <property type="entry name" value="NPHP3-like_N"/>
</dbReference>
<dbReference type="PANTHER" id="PTHR10039">
    <property type="entry name" value="AMELOGENIN"/>
    <property type="match status" value="1"/>
</dbReference>
<organism evidence="3 4">
    <name type="scientific">Cryphonectria parasitica (strain ATCC 38755 / EP155)</name>
    <dbReference type="NCBI Taxonomy" id="660469"/>
    <lineage>
        <taxon>Eukaryota</taxon>
        <taxon>Fungi</taxon>
        <taxon>Dikarya</taxon>
        <taxon>Ascomycota</taxon>
        <taxon>Pezizomycotina</taxon>
        <taxon>Sordariomycetes</taxon>
        <taxon>Sordariomycetidae</taxon>
        <taxon>Diaporthales</taxon>
        <taxon>Cryphonectriaceae</taxon>
        <taxon>Cryphonectria-Endothia species complex</taxon>
        <taxon>Cryphonectria</taxon>
    </lineage>
</organism>
<keyword evidence="1" id="KW-0677">Repeat</keyword>
<dbReference type="Pfam" id="PF24883">
    <property type="entry name" value="NPHP3_N"/>
    <property type="match status" value="1"/>
</dbReference>
<dbReference type="SUPFAM" id="SSF52540">
    <property type="entry name" value="P-loop containing nucleoside triphosphate hydrolases"/>
    <property type="match status" value="1"/>
</dbReference>
<dbReference type="Proteomes" id="UP000803844">
    <property type="component" value="Unassembled WGS sequence"/>
</dbReference>
<evidence type="ECO:0000259" key="2">
    <source>
        <dbReference type="Pfam" id="PF24883"/>
    </source>
</evidence>
<sequence length="900" mass="101682">MMDPVTAVGVAAAVVQFVDYGKRLLSRAHEIYKSPDGRTESESKLLSGLKDLRTQATQAYETLGRFPAAQSDSDIAEIFGDVEKASREFDDLLASIQQRQSRQKYDRKGKKVLKSTQLAWNSLRDESEVKTLLKRLDGIRDRGVSFTLLSLWQASKESGEREVQFSKMLSEVVETLRRLDETRASSSSGPKYLGDSAEKRDTYQDQVITVLNDHFQATDSIYRDLVETLWNPKRRPVVQPPDVEAAIMTADDSVFRTEIKDGLVSGAFDNIDAREEAIAGSYKGTFSWIFHGNTNKWSNFPKWLESDADTPYWITGKPGSGKSTLMKYILHSPALAKSLERWARGSPLYITSFYAWLPGSDLQKSLSGFMRTILFQVLQASPELVPIVAPRRWALFSTLRSCKRQPLWSDWEIEESFDMLLTEVGSEKKKRLAIFIDGLDEFKVPPERILTLISDVCRRGGIKVCVASRQWTEFNDALDRHPMLRMQDVTENDMLLFVRGKLEANRGFSDLSKIFPAEAETLIREVVEKANGVFLWSYLVVCNLEEALSNGDGLPQLRATLQSLPEDIKSLYTVIWKSIKGSKSDSAEIFSLKMAALGSLDYTVLWLAQENIAPAHALKLMIFSEDAKAGIRGIIVRRLDSKTRGLLELTPGGEVEFMHRTARDWVNKPEIWADISSYLPKDFNPSLNLLYAEALSFANDRLIIATTRGSKLLKIAMPNLLRYSPDVTSLTTPESRAGLVQALDAMDRQATLLIGRDWVDLNRYGVGVSPTFFGIVCCWCFLTYLETKLSLEPSLVNEKMGSSLSPLEHAIWGHRLVAETKKVPFELRKKTISFLLDSGASPRLSSRKHDELRDIVSGRPAFESEEERAYWAWVNMVLRVKQKKRAMASLFRWLPRRAGS</sequence>
<accession>A0A9P4XX51</accession>
<dbReference type="InterPro" id="IPR027417">
    <property type="entry name" value="P-loop_NTPase"/>
</dbReference>